<feature type="compositionally biased region" description="Polar residues" evidence="7">
    <location>
        <begin position="23"/>
        <end position="34"/>
    </location>
</feature>
<dbReference type="AlphaFoldDB" id="A0A834L779"/>
<keyword evidence="10" id="KW-1185">Reference proteome</keyword>
<evidence type="ECO:0000256" key="3">
    <source>
        <dbReference type="ARBA" id="ARBA00022692"/>
    </source>
</evidence>
<dbReference type="OrthoDB" id="3222at2759"/>
<feature type="transmembrane region" description="Helical" evidence="8">
    <location>
        <begin position="199"/>
        <end position="219"/>
    </location>
</feature>
<dbReference type="PANTHER" id="PTHR45724:SF13">
    <property type="entry name" value="AQUAPORIN NIP1-1-RELATED"/>
    <property type="match status" value="1"/>
</dbReference>
<keyword evidence="3 6" id="KW-0812">Transmembrane</keyword>
<feature type="region of interest" description="Disordered" evidence="7">
    <location>
        <begin position="17"/>
        <end position="37"/>
    </location>
</feature>
<keyword evidence="4 8" id="KW-1133">Transmembrane helix</keyword>
<evidence type="ECO:0000256" key="4">
    <source>
        <dbReference type="ARBA" id="ARBA00022989"/>
    </source>
</evidence>
<dbReference type="InterPro" id="IPR034294">
    <property type="entry name" value="Aquaporin_transptr"/>
</dbReference>
<comment type="caution">
    <text evidence="9">The sequence shown here is derived from an EMBL/GenBank/DDBJ whole genome shotgun (WGS) entry which is preliminary data.</text>
</comment>
<evidence type="ECO:0000256" key="1">
    <source>
        <dbReference type="ARBA" id="ARBA00004141"/>
    </source>
</evidence>
<dbReference type="PANTHER" id="PTHR45724">
    <property type="entry name" value="AQUAPORIN NIP2-1"/>
    <property type="match status" value="1"/>
</dbReference>
<dbReference type="SUPFAM" id="SSF81338">
    <property type="entry name" value="Aquaporin-like"/>
    <property type="match status" value="1"/>
</dbReference>
<accession>A0A834L779</accession>
<protein>
    <submittedName>
        <fullName evidence="9">Uncharacterized protein</fullName>
    </submittedName>
</protein>
<dbReference type="InterPro" id="IPR022357">
    <property type="entry name" value="MIP_CS"/>
</dbReference>
<dbReference type="GO" id="GO:0015267">
    <property type="term" value="F:channel activity"/>
    <property type="evidence" value="ECO:0007669"/>
    <property type="project" value="InterPro"/>
</dbReference>
<evidence type="ECO:0000256" key="8">
    <source>
        <dbReference type="SAM" id="Phobius"/>
    </source>
</evidence>
<dbReference type="Pfam" id="PF00230">
    <property type="entry name" value="MIP"/>
    <property type="match status" value="1"/>
</dbReference>
<gene>
    <name evidence="9" type="ORF">RHSIM_Rhsim13G0186900</name>
</gene>
<feature type="transmembrane region" description="Helical" evidence="8">
    <location>
        <begin position="129"/>
        <end position="149"/>
    </location>
</feature>
<proteinExistence type="inferred from homology"/>
<evidence type="ECO:0000313" key="9">
    <source>
        <dbReference type="EMBL" id="KAF7120103.1"/>
    </source>
</evidence>
<evidence type="ECO:0000256" key="7">
    <source>
        <dbReference type="SAM" id="MobiDB-lite"/>
    </source>
</evidence>
<comment type="similarity">
    <text evidence="6">Belongs to the MIP/aquaporin (TC 1.A.8) family.</text>
</comment>
<dbReference type="GO" id="GO:0016020">
    <property type="term" value="C:membrane"/>
    <property type="evidence" value="ECO:0007669"/>
    <property type="project" value="UniProtKB-SubCell"/>
</dbReference>
<dbReference type="EMBL" id="WJXA01000013">
    <property type="protein sequence ID" value="KAF7120103.1"/>
    <property type="molecule type" value="Genomic_DNA"/>
</dbReference>
<dbReference type="Gene3D" id="1.20.1080.10">
    <property type="entry name" value="Glycerol uptake facilitator protein"/>
    <property type="match status" value="1"/>
</dbReference>
<feature type="transmembrane region" description="Helical" evidence="8">
    <location>
        <begin position="82"/>
        <end position="101"/>
    </location>
</feature>
<dbReference type="Proteomes" id="UP000626092">
    <property type="component" value="Unassembled WGS sequence"/>
</dbReference>
<dbReference type="InterPro" id="IPR000425">
    <property type="entry name" value="MIP"/>
</dbReference>
<feature type="transmembrane region" description="Helical" evidence="8">
    <location>
        <begin position="48"/>
        <end position="70"/>
    </location>
</feature>
<organism evidence="9 10">
    <name type="scientific">Rhododendron simsii</name>
    <name type="common">Sims's rhododendron</name>
    <dbReference type="NCBI Taxonomy" id="118357"/>
    <lineage>
        <taxon>Eukaryota</taxon>
        <taxon>Viridiplantae</taxon>
        <taxon>Streptophyta</taxon>
        <taxon>Embryophyta</taxon>
        <taxon>Tracheophyta</taxon>
        <taxon>Spermatophyta</taxon>
        <taxon>Magnoliopsida</taxon>
        <taxon>eudicotyledons</taxon>
        <taxon>Gunneridae</taxon>
        <taxon>Pentapetalae</taxon>
        <taxon>asterids</taxon>
        <taxon>Ericales</taxon>
        <taxon>Ericaceae</taxon>
        <taxon>Ericoideae</taxon>
        <taxon>Rhodoreae</taxon>
        <taxon>Rhododendron</taxon>
    </lineage>
</organism>
<dbReference type="InterPro" id="IPR023271">
    <property type="entry name" value="Aquaporin-like"/>
</dbReference>
<keyword evidence="5 8" id="KW-0472">Membrane</keyword>
<dbReference type="PRINTS" id="PR00783">
    <property type="entry name" value="MINTRINSICP"/>
</dbReference>
<evidence type="ECO:0000256" key="5">
    <source>
        <dbReference type="ARBA" id="ARBA00023136"/>
    </source>
</evidence>
<comment type="subcellular location">
    <subcellularLocation>
        <location evidence="1">Membrane</location>
        <topology evidence="1">Multi-pass membrane protein</topology>
    </subcellularLocation>
</comment>
<evidence type="ECO:0000313" key="10">
    <source>
        <dbReference type="Proteomes" id="UP000626092"/>
    </source>
</evidence>
<keyword evidence="2 6" id="KW-0813">Transport</keyword>
<evidence type="ECO:0000256" key="2">
    <source>
        <dbReference type="ARBA" id="ARBA00022448"/>
    </source>
</evidence>
<feature type="transmembrane region" description="Helical" evidence="8">
    <location>
        <begin position="169"/>
        <end position="187"/>
    </location>
</feature>
<dbReference type="PROSITE" id="PS00221">
    <property type="entry name" value="MIP"/>
    <property type="match status" value="1"/>
</dbReference>
<evidence type="ECO:0000256" key="6">
    <source>
        <dbReference type="RuleBase" id="RU000477"/>
    </source>
</evidence>
<reference evidence="9" key="1">
    <citation type="submission" date="2019-11" db="EMBL/GenBank/DDBJ databases">
        <authorList>
            <person name="Liu Y."/>
            <person name="Hou J."/>
            <person name="Li T.-Q."/>
            <person name="Guan C.-H."/>
            <person name="Wu X."/>
            <person name="Wu H.-Z."/>
            <person name="Ling F."/>
            <person name="Zhang R."/>
            <person name="Shi X.-G."/>
            <person name="Ren J.-P."/>
            <person name="Chen E.-F."/>
            <person name="Sun J.-M."/>
        </authorList>
    </citation>
    <scope>NUCLEOTIDE SEQUENCE</scope>
    <source>
        <strain evidence="9">Adult_tree_wgs_1</strain>
        <tissue evidence="9">Leaves</tissue>
    </source>
</reference>
<name>A0A834L779_RHOSS</name>
<sequence>MAQISDANSNHGVVLDIKDSDLNNHNPTPSSVPKTNEDLGTSPVPVLLIQKVIAELVGTYFLIFAGCATIEVDLDEENAITLLGKAIAWGLAVMVLVYSVGHISGPHFNPAITIAFASCQKFPWKQVPIYISAQVIGSTLASGTLRLIFNGKNDHFVGSAPKGSDVQSLVMEFIITLFLMFVVSGVAADNRAVKDLAGLVIGATISLNILVGGYAYSYIAYGKSTVNFRGIDESSKELGASNRVEALQGSVDIHRGTDFRCRRGCLALQHLQANRQRVDTLVFGRPDDGLEIHLVDGQFVFNNGDLVFDDHEDEAPADVVDGQFNNLDLVFDNDEDDAPAAAAAAEVDTGTGGEHQTEFLFLAKIFSFEHILMSIVNKAFMDDEDLVDMVNQDKDSRHLDKGKRKS</sequence>